<evidence type="ECO:0000313" key="3">
    <source>
        <dbReference type="EMBL" id="MBA2227552.1"/>
    </source>
</evidence>
<sequence length="186" mass="20519">MKAKRWGVTTGVMLVLSAWVGAQAPGRVLPAADRARLFQHHRVLAGMLVDHGLDLAASRHPLDRAEECQRTARTLGQALHRAAQEQDTSRLNQLSELLVLVIREGLAPTLHEAARLISPQSPEAKRLRDIRDRSRGELAQLRQQLTLEEAAERGLPLQTVLERLTSAESQLRLLGEEASTPASSSR</sequence>
<reference evidence="3 4" key="1">
    <citation type="submission" date="2020-07" db="EMBL/GenBank/DDBJ databases">
        <title>Thermogemmata thermophila gen. nov., sp. nov., a novel moderate thermophilic planctomycete from a Kamchatka hot spring.</title>
        <authorList>
            <person name="Elcheninov A.G."/>
            <person name="Podosokorskaya O.A."/>
            <person name="Kovaleva O.L."/>
            <person name="Novikov A."/>
            <person name="Bonch-Osmolovskaya E.A."/>
            <person name="Toshchakov S.V."/>
            <person name="Kublanov I.V."/>
        </authorList>
    </citation>
    <scope>NUCLEOTIDE SEQUENCE [LARGE SCALE GENOMIC DNA]</scope>
    <source>
        <strain evidence="3 4">2918</strain>
    </source>
</reference>
<feature type="chain" id="PRO_5031032470" description="DUF5667 domain-containing protein" evidence="2">
    <location>
        <begin position="25"/>
        <end position="186"/>
    </location>
</feature>
<dbReference type="Proteomes" id="UP000542342">
    <property type="component" value="Unassembled WGS sequence"/>
</dbReference>
<feature type="signal peptide" evidence="2">
    <location>
        <begin position="1"/>
        <end position="24"/>
    </location>
</feature>
<evidence type="ECO:0008006" key="5">
    <source>
        <dbReference type="Google" id="ProtNLM"/>
    </source>
</evidence>
<organism evidence="3 4">
    <name type="scientific">Thermogemmata fonticola</name>
    <dbReference type="NCBI Taxonomy" id="2755323"/>
    <lineage>
        <taxon>Bacteria</taxon>
        <taxon>Pseudomonadati</taxon>
        <taxon>Planctomycetota</taxon>
        <taxon>Planctomycetia</taxon>
        <taxon>Gemmatales</taxon>
        <taxon>Gemmataceae</taxon>
        <taxon>Thermogemmata</taxon>
    </lineage>
</organism>
<keyword evidence="1" id="KW-0175">Coiled coil</keyword>
<evidence type="ECO:0000256" key="2">
    <source>
        <dbReference type="SAM" id="SignalP"/>
    </source>
</evidence>
<dbReference type="RefSeq" id="WP_194539416.1">
    <property type="nucleotide sequence ID" value="NZ_JACEFB010000015.1"/>
</dbReference>
<dbReference type="AlphaFoldDB" id="A0A7V8VGL6"/>
<evidence type="ECO:0000256" key="1">
    <source>
        <dbReference type="SAM" id="Coils"/>
    </source>
</evidence>
<feature type="coiled-coil region" evidence="1">
    <location>
        <begin position="124"/>
        <end position="177"/>
    </location>
</feature>
<protein>
    <recommendedName>
        <fullName evidence="5">DUF5667 domain-containing protein</fullName>
    </recommendedName>
</protein>
<keyword evidence="2" id="KW-0732">Signal</keyword>
<proteinExistence type="predicted"/>
<gene>
    <name evidence="3" type="ORF">H0921_15435</name>
</gene>
<comment type="caution">
    <text evidence="3">The sequence shown here is derived from an EMBL/GenBank/DDBJ whole genome shotgun (WGS) entry which is preliminary data.</text>
</comment>
<accession>A0A7V8VGL6</accession>
<dbReference type="EMBL" id="JACEFB010000015">
    <property type="protein sequence ID" value="MBA2227552.1"/>
    <property type="molecule type" value="Genomic_DNA"/>
</dbReference>
<evidence type="ECO:0000313" key="4">
    <source>
        <dbReference type="Proteomes" id="UP000542342"/>
    </source>
</evidence>
<keyword evidence="4" id="KW-1185">Reference proteome</keyword>
<name>A0A7V8VGL6_9BACT</name>